<dbReference type="Gene3D" id="3.40.640.10">
    <property type="entry name" value="Type I PLP-dependent aspartate aminotransferase-like (Major domain)"/>
    <property type="match status" value="1"/>
</dbReference>
<name>A0ABV6FXW5_9BACT</name>
<dbReference type="PANTHER" id="PTHR13693:SF103">
    <property type="entry name" value="AMINOTRANSFERASE CLASS I_CLASSII DOMAIN-CONTAINING PROTEIN"/>
    <property type="match status" value="1"/>
</dbReference>
<feature type="binding site" evidence="4">
    <location>
        <position position="136"/>
    </location>
    <ligand>
        <name>substrate</name>
    </ligand>
</feature>
<dbReference type="EC" id="2.3.1.29" evidence="4"/>
<evidence type="ECO:0000313" key="7">
    <source>
        <dbReference type="EMBL" id="MFC0264728.1"/>
    </source>
</evidence>
<feature type="coiled-coil region" evidence="5">
    <location>
        <begin position="151"/>
        <end position="178"/>
    </location>
</feature>
<dbReference type="InterPro" id="IPR015421">
    <property type="entry name" value="PyrdxlP-dep_Trfase_major"/>
</dbReference>
<comment type="pathway">
    <text evidence="1">Lipid metabolism.</text>
</comment>
<dbReference type="InterPro" id="IPR015424">
    <property type="entry name" value="PyrdxlP-dep_Trfase"/>
</dbReference>
<dbReference type="RefSeq" id="WP_382389306.1">
    <property type="nucleotide sequence ID" value="NZ_JBHLWI010000083.1"/>
</dbReference>
<proteinExistence type="inferred from homology"/>
<comment type="caution">
    <text evidence="7">The sequence shown here is derived from an EMBL/GenBank/DDBJ whole genome shotgun (WGS) entry which is preliminary data.</text>
</comment>
<evidence type="ECO:0000256" key="3">
    <source>
        <dbReference type="ARBA" id="ARBA00022898"/>
    </source>
</evidence>
<dbReference type="InterPro" id="IPR050087">
    <property type="entry name" value="AON_synthase_class-II"/>
</dbReference>
<feature type="binding site" evidence="4">
    <location>
        <begin position="274"/>
        <end position="275"/>
    </location>
    <ligand>
        <name>pyridoxal 5'-phosphate</name>
        <dbReference type="ChEBI" id="CHEBI:597326"/>
        <note>ligand shared between dimeric partners</note>
    </ligand>
</feature>
<keyword evidence="4 7" id="KW-0012">Acyltransferase</keyword>
<gene>
    <name evidence="4 7" type="primary">kbl</name>
    <name evidence="7" type="ORF">ACFFIP_18720</name>
</gene>
<dbReference type="HAMAP" id="MF_00985">
    <property type="entry name" value="2am3keto_CoA_ligase"/>
    <property type="match status" value="1"/>
</dbReference>
<dbReference type="Proteomes" id="UP001589797">
    <property type="component" value="Unassembled WGS sequence"/>
</dbReference>
<comment type="subunit">
    <text evidence="4">Homodimer.</text>
</comment>
<evidence type="ECO:0000256" key="1">
    <source>
        <dbReference type="ARBA" id="ARBA00005189"/>
    </source>
</evidence>
<feature type="binding site" evidence="4">
    <location>
        <position position="368"/>
    </location>
    <ligand>
        <name>substrate</name>
    </ligand>
</feature>
<feature type="domain" description="Aminotransferase class I/classII large" evidence="6">
    <location>
        <begin position="43"/>
        <end position="387"/>
    </location>
</feature>
<accession>A0ABV6FXW5</accession>
<dbReference type="GO" id="GO:0008890">
    <property type="term" value="F:glycine C-acetyltransferase activity"/>
    <property type="evidence" value="ECO:0007669"/>
    <property type="project" value="UniProtKB-EC"/>
</dbReference>
<dbReference type="NCBIfam" id="TIGR01822">
    <property type="entry name" value="2am3keto_CoA"/>
    <property type="match status" value="1"/>
</dbReference>
<keyword evidence="3 4" id="KW-0663">Pyridoxal phosphate</keyword>
<dbReference type="PANTHER" id="PTHR13693">
    <property type="entry name" value="CLASS II AMINOTRANSFERASE/8-AMINO-7-OXONONANOATE SYNTHASE"/>
    <property type="match status" value="1"/>
</dbReference>
<dbReference type="EMBL" id="JBHLWI010000083">
    <property type="protein sequence ID" value="MFC0264728.1"/>
    <property type="molecule type" value="Genomic_DNA"/>
</dbReference>
<protein>
    <recommendedName>
        <fullName evidence="4">2-amino-3-ketobutyrate coenzyme A ligase</fullName>
        <shortName evidence="4">AKB ligase</shortName>
        <ecNumber evidence="4">2.3.1.29</ecNumber>
    </recommendedName>
    <alternativeName>
        <fullName evidence="4">Glycine acetyltransferase</fullName>
    </alternativeName>
</protein>
<feature type="modified residue" description="N6-(pyridoxal phosphate)lysine" evidence="4">
    <location>
        <position position="244"/>
    </location>
</feature>
<dbReference type="SUPFAM" id="SSF53383">
    <property type="entry name" value="PLP-dependent transferases"/>
    <property type="match status" value="1"/>
</dbReference>
<feature type="binding site" description="in other chain" evidence="4">
    <location>
        <position position="185"/>
    </location>
    <ligand>
        <name>pyridoxal 5'-phosphate</name>
        <dbReference type="ChEBI" id="CHEBI:597326"/>
        <note>ligand shared between dimeric partners</note>
    </ligand>
</feature>
<organism evidence="7 8">
    <name type="scientific">Fontibacter flavus</name>
    <dbReference type="NCBI Taxonomy" id="654838"/>
    <lineage>
        <taxon>Bacteria</taxon>
        <taxon>Pseudomonadati</taxon>
        <taxon>Bacteroidota</taxon>
        <taxon>Cytophagia</taxon>
        <taxon>Cytophagales</taxon>
        <taxon>Cyclobacteriaceae</taxon>
        <taxon>Fontibacter</taxon>
    </lineage>
</organism>
<comment type="cofactor">
    <cofactor evidence="4">
        <name>pyridoxal 5'-phosphate</name>
        <dbReference type="ChEBI" id="CHEBI:597326"/>
    </cofactor>
    <text evidence="4">Binds 1 pyridoxal phosphate per subunit.</text>
</comment>
<comment type="caution">
    <text evidence="4">Lacks conserved residue(s) required for the propagation of feature annotation.</text>
</comment>
<dbReference type="InterPro" id="IPR004839">
    <property type="entry name" value="Aminotransferase_I/II_large"/>
</dbReference>
<dbReference type="Pfam" id="PF00155">
    <property type="entry name" value="Aminotran_1_2"/>
    <property type="match status" value="1"/>
</dbReference>
<evidence type="ECO:0000259" key="6">
    <source>
        <dbReference type="Pfam" id="PF00155"/>
    </source>
</evidence>
<feature type="binding site" description="in other chain" evidence="4">
    <location>
        <begin position="241"/>
        <end position="244"/>
    </location>
    <ligand>
        <name>pyridoxal 5'-phosphate</name>
        <dbReference type="ChEBI" id="CHEBI:597326"/>
        <note>ligand shared between dimeric partners</note>
    </ligand>
</feature>
<dbReference type="InterPro" id="IPR001917">
    <property type="entry name" value="Aminotrans_II_pyridoxalP_BS"/>
</dbReference>
<sequence length="398" mass="43931">MYDTLKPKLEKELKEIENTGLFKKERIITSPQAAEITISGGQKVLNFCANNYLGLSSHPKVIEAAKNAIDTHGFGMSSVRFICGTQDIHKELEGKISKFLGTEDTILYAAAFDANGGVFEPIFGPEDAIISDALNHASIIDGVRLCKAMRFRYKHNDMEDLEAQLKDAEAKGTQQKIIVTDGVFSMDGTIAQLDKIVELAEKYNALVMSDECHSTGFMGKTGRGVHEYRNVMGKIDIITGTLGKALGGASGGFTSGRKEIIEMLRQRSRPYLFSNTLAPSITGASIAVFDLLSETTELRDRLEDNTKYFRSKMTELGFDIKPGEHAIVPIMLYDAVLSQKMAEKLLEKGIYVIGFYYPVVPKGEARIRVQISAGHERHHLDKAIQAFAEVGRELGVIK</sequence>
<evidence type="ECO:0000256" key="5">
    <source>
        <dbReference type="SAM" id="Coils"/>
    </source>
</evidence>
<dbReference type="InterPro" id="IPR015422">
    <property type="entry name" value="PyrdxlP-dep_Trfase_small"/>
</dbReference>
<reference evidence="7 8" key="1">
    <citation type="submission" date="2024-09" db="EMBL/GenBank/DDBJ databases">
        <authorList>
            <person name="Sun Q."/>
            <person name="Mori K."/>
        </authorList>
    </citation>
    <scope>NUCLEOTIDE SEQUENCE [LARGE SCALE GENOMIC DNA]</scope>
    <source>
        <strain evidence="7 8">CCM 7650</strain>
    </source>
</reference>
<dbReference type="NCBIfam" id="NF005394">
    <property type="entry name" value="PRK06939.1"/>
    <property type="match status" value="1"/>
</dbReference>
<comment type="catalytic activity">
    <reaction evidence="4">
        <text>glycine + acetyl-CoA = (2S)-2-amino-3-oxobutanoate + CoA</text>
        <dbReference type="Rhea" id="RHEA:20736"/>
        <dbReference type="ChEBI" id="CHEBI:57287"/>
        <dbReference type="ChEBI" id="CHEBI:57288"/>
        <dbReference type="ChEBI" id="CHEBI:57305"/>
        <dbReference type="ChEBI" id="CHEBI:78948"/>
        <dbReference type="EC" id="2.3.1.29"/>
    </reaction>
</comment>
<keyword evidence="8" id="KW-1185">Reference proteome</keyword>
<dbReference type="PROSITE" id="PS00599">
    <property type="entry name" value="AA_TRANSFER_CLASS_2"/>
    <property type="match status" value="1"/>
</dbReference>
<dbReference type="Gene3D" id="3.90.1150.10">
    <property type="entry name" value="Aspartate Aminotransferase, domain 1"/>
    <property type="match status" value="1"/>
</dbReference>
<comment type="similarity">
    <text evidence="4">Belongs to the class-II pyridoxal-phosphate-dependent aminotransferase family.</text>
</comment>
<comment type="function">
    <text evidence="4">Catalyzes the cleavage of 2-amino-3-ketobutyrate to glycine and acetyl-CoA.</text>
</comment>
<dbReference type="CDD" id="cd06454">
    <property type="entry name" value="KBL_like"/>
    <property type="match status" value="1"/>
</dbReference>
<comment type="pathway">
    <text evidence="4">Amino-acid degradation; L-threonine degradation via oxydo-reductase pathway; glycine from L-threonine: step 2/2.</text>
</comment>
<keyword evidence="5" id="KW-0175">Coiled coil</keyword>
<evidence type="ECO:0000313" key="8">
    <source>
        <dbReference type="Proteomes" id="UP001589797"/>
    </source>
</evidence>
<keyword evidence="2 4" id="KW-0808">Transferase</keyword>
<evidence type="ECO:0000256" key="2">
    <source>
        <dbReference type="ARBA" id="ARBA00022679"/>
    </source>
</evidence>
<evidence type="ECO:0000256" key="4">
    <source>
        <dbReference type="HAMAP-Rule" id="MF_00985"/>
    </source>
</evidence>
<dbReference type="InterPro" id="IPR011282">
    <property type="entry name" value="2am3keto_CoA_ligase"/>
</dbReference>